<sequence>MGYHPRSFPTIFDKSSVLFVKQRILELKKLQKETLALLDISAQRVKERNGRTFDKFKKGQKVWLEGKNLKLEYPSPKLSPKRKGPFKIEEVLGPVTYKLKLLFQWRIHPVFHAGLLTPYKENKTHGLNFLEPPLDIVEGQEEFEVEAIIGHRPAGRKRKPTHYLVLWKEYDSSHNEWLKLSGLKHSMELYLAYKITHNLH</sequence>
<proteinExistence type="predicted"/>
<reference evidence="2 3" key="1">
    <citation type="submission" date="2015-12" db="EMBL/GenBank/DDBJ databases">
        <title>Draft genome sequence of Moniliophthora roreri, the causal agent of frosty pod rot of cacao.</title>
        <authorList>
            <person name="Aime M.C."/>
            <person name="Diaz-Valderrama J.R."/>
            <person name="Kijpornyongpan T."/>
            <person name="Phillips-Mora W."/>
        </authorList>
    </citation>
    <scope>NUCLEOTIDE SEQUENCE [LARGE SCALE GENOMIC DNA]</scope>
    <source>
        <strain evidence="2 3">MCA 2952</strain>
    </source>
</reference>
<dbReference type="Proteomes" id="UP000054988">
    <property type="component" value="Unassembled WGS sequence"/>
</dbReference>
<dbReference type="GO" id="GO:0006338">
    <property type="term" value="P:chromatin remodeling"/>
    <property type="evidence" value="ECO:0007669"/>
    <property type="project" value="UniProtKB-ARBA"/>
</dbReference>
<dbReference type="EMBL" id="LATX01001661">
    <property type="protein sequence ID" value="KTB39597.1"/>
    <property type="molecule type" value="Genomic_DNA"/>
</dbReference>
<accession>A0A0W0FTC0</accession>
<comment type="caution">
    <text evidence="2">The sequence shown here is derived from an EMBL/GenBank/DDBJ whole genome shotgun (WGS) entry which is preliminary data.</text>
</comment>
<feature type="domain" description="Chromo" evidence="1">
    <location>
        <begin position="143"/>
        <end position="200"/>
    </location>
</feature>
<dbReference type="Gene3D" id="2.40.50.40">
    <property type="match status" value="1"/>
</dbReference>
<dbReference type="Pfam" id="PF24626">
    <property type="entry name" value="SH3_Tf2-1"/>
    <property type="match status" value="1"/>
</dbReference>
<dbReference type="InterPro" id="IPR016197">
    <property type="entry name" value="Chromo-like_dom_sf"/>
</dbReference>
<evidence type="ECO:0000313" key="2">
    <source>
        <dbReference type="EMBL" id="KTB39597.1"/>
    </source>
</evidence>
<gene>
    <name evidence="2" type="ORF">WG66_7830</name>
</gene>
<dbReference type="PROSITE" id="PS50013">
    <property type="entry name" value="CHROMO_2"/>
    <property type="match status" value="1"/>
</dbReference>
<organism evidence="2 3">
    <name type="scientific">Moniliophthora roreri</name>
    <name type="common">Frosty pod rot fungus</name>
    <name type="synonym">Monilia roreri</name>
    <dbReference type="NCBI Taxonomy" id="221103"/>
    <lineage>
        <taxon>Eukaryota</taxon>
        <taxon>Fungi</taxon>
        <taxon>Dikarya</taxon>
        <taxon>Basidiomycota</taxon>
        <taxon>Agaricomycotina</taxon>
        <taxon>Agaricomycetes</taxon>
        <taxon>Agaricomycetidae</taxon>
        <taxon>Agaricales</taxon>
        <taxon>Marasmiineae</taxon>
        <taxon>Marasmiaceae</taxon>
        <taxon>Moniliophthora</taxon>
    </lineage>
</organism>
<evidence type="ECO:0000313" key="3">
    <source>
        <dbReference type="Proteomes" id="UP000054988"/>
    </source>
</evidence>
<dbReference type="SMART" id="SM00298">
    <property type="entry name" value="CHROMO"/>
    <property type="match status" value="1"/>
</dbReference>
<dbReference type="InterPro" id="IPR023780">
    <property type="entry name" value="Chromo_domain"/>
</dbReference>
<dbReference type="Pfam" id="PF00385">
    <property type="entry name" value="Chromo"/>
    <property type="match status" value="1"/>
</dbReference>
<name>A0A0W0FTC0_MONRR</name>
<dbReference type="InterPro" id="IPR056924">
    <property type="entry name" value="SH3_Tf2-1"/>
</dbReference>
<dbReference type="InterPro" id="IPR000953">
    <property type="entry name" value="Chromo/chromo_shadow_dom"/>
</dbReference>
<dbReference type="SUPFAM" id="SSF54160">
    <property type="entry name" value="Chromo domain-like"/>
    <property type="match status" value="1"/>
</dbReference>
<protein>
    <recommendedName>
        <fullName evidence="1">Chromo domain-containing protein</fullName>
    </recommendedName>
</protein>
<dbReference type="AlphaFoldDB" id="A0A0W0FTC0"/>
<evidence type="ECO:0000259" key="1">
    <source>
        <dbReference type="PROSITE" id="PS50013"/>
    </source>
</evidence>